<organism evidence="6 8">
    <name type="scientific">Cronobacter sakazakii</name>
    <name type="common">Enterobacter sakazakii</name>
    <dbReference type="NCBI Taxonomy" id="28141"/>
    <lineage>
        <taxon>Bacteria</taxon>
        <taxon>Pseudomonadati</taxon>
        <taxon>Pseudomonadota</taxon>
        <taxon>Gammaproteobacteria</taxon>
        <taxon>Enterobacterales</taxon>
        <taxon>Enterobacteriaceae</taxon>
        <taxon>Cronobacter</taxon>
    </lineage>
</organism>
<feature type="transmembrane region" description="Helical" evidence="3">
    <location>
        <begin position="50"/>
        <end position="71"/>
    </location>
</feature>
<name>A0A2S9U7G0_CROSK</name>
<comment type="similarity">
    <text evidence="1 2">Belongs to the peptidase A24 family.</text>
</comment>
<evidence type="ECO:0000256" key="1">
    <source>
        <dbReference type="ARBA" id="ARBA00005801"/>
    </source>
</evidence>
<feature type="transmembrane region" description="Helical" evidence="3">
    <location>
        <begin position="133"/>
        <end position="153"/>
    </location>
</feature>
<dbReference type="Proteomes" id="UP000439917">
    <property type="component" value="Unassembled WGS sequence"/>
</dbReference>
<dbReference type="EMBL" id="WAGF01000021">
    <property type="protein sequence ID" value="KAB0875581.1"/>
    <property type="molecule type" value="Genomic_DNA"/>
</dbReference>
<dbReference type="AlphaFoldDB" id="A0A2S9U7G0"/>
<comment type="caution">
    <text evidence="6">The sequence shown here is derived from an EMBL/GenBank/DDBJ whole genome shotgun (WGS) entry which is preliminary data.</text>
</comment>
<dbReference type="OMA" id="GAWHGWQ"/>
<dbReference type="PANTHER" id="PTHR30487">
    <property type="entry name" value="TYPE 4 PREPILIN-LIKE PROTEINS LEADER PEPTIDE-PROCESSING ENZYME"/>
    <property type="match status" value="1"/>
</dbReference>
<dbReference type="GO" id="GO:0006465">
    <property type="term" value="P:signal peptide processing"/>
    <property type="evidence" value="ECO:0007669"/>
    <property type="project" value="TreeGrafter"/>
</dbReference>
<dbReference type="Gene3D" id="1.20.120.1220">
    <property type="match status" value="1"/>
</dbReference>
<proteinExistence type="inferred from homology"/>
<keyword evidence="3" id="KW-0812">Transmembrane</keyword>
<dbReference type="EMBL" id="JABTXY010000012">
    <property type="protein sequence ID" value="NYV41883.1"/>
    <property type="molecule type" value="Genomic_DNA"/>
</dbReference>
<evidence type="ECO:0000256" key="2">
    <source>
        <dbReference type="RuleBase" id="RU003793"/>
    </source>
</evidence>
<dbReference type="PANTHER" id="PTHR30487:SF0">
    <property type="entry name" value="PREPILIN LEADER PEPTIDASE_N-METHYLTRANSFERASE-RELATED"/>
    <property type="match status" value="1"/>
</dbReference>
<evidence type="ECO:0000313" key="5">
    <source>
        <dbReference type="EMBL" id="KAB0875581.1"/>
    </source>
</evidence>
<evidence type="ECO:0000313" key="8">
    <source>
        <dbReference type="Proteomes" id="UP000548673"/>
    </source>
</evidence>
<dbReference type="Proteomes" id="UP000548673">
    <property type="component" value="Unassembled WGS sequence"/>
</dbReference>
<feature type="domain" description="Prepilin type IV endopeptidase peptidase" evidence="4">
    <location>
        <begin position="16"/>
        <end position="115"/>
    </location>
</feature>
<evidence type="ECO:0000259" key="4">
    <source>
        <dbReference type="Pfam" id="PF01478"/>
    </source>
</evidence>
<keyword evidence="3" id="KW-0472">Membrane</keyword>
<dbReference type="RefSeq" id="WP_007899103.1">
    <property type="nucleotide sequence ID" value="NZ_CABMLV010000001.1"/>
</dbReference>
<dbReference type="InterPro" id="IPR050882">
    <property type="entry name" value="Prepilin_peptidase/N-MTase"/>
</dbReference>
<dbReference type="GO" id="GO:0004190">
    <property type="term" value="F:aspartic-type endopeptidase activity"/>
    <property type="evidence" value="ECO:0007669"/>
    <property type="project" value="InterPro"/>
</dbReference>
<reference evidence="5 7" key="1">
    <citation type="submission" date="2019-09" db="EMBL/GenBank/DDBJ databases">
        <title>Prevalence, distribution, and phylogeny of type two toxin-antitoxin genes possessed by Cronobacter species where C. sakazakii homologs follow sequence type lineages.</title>
        <authorList>
            <person name="Finkelstein S."/>
            <person name="Negrete F."/>
            <person name="Jang H."/>
            <person name="Gopinath G.R."/>
            <person name="Tall B.D."/>
        </authorList>
    </citation>
    <scope>NUCLEOTIDE SEQUENCE [LARGE SCALE GENOMIC DNA]</scope>
    <source>
        <strain evidence="5 7">MOD1_Comp4</strain>
    </source>
</reference>
<reference evidence="6 8" key="2">
    <citation type="submission" date="2020-05" db="EMBL/GenBank/DDBJ databases">
        <title>The draft genome of Cronobacter sakazakii strain 145005.</title>
        <authorList>
            <person name="Yang J."/>
            <person name="Liu L."/>
            <person name="Feng Y."/>
            <person name="Zong Z."/>
        </authorList>
    </citation>
    <scope>NUCLEOTIDE SEQUENCE [LARGE SCALE GENOMIC DNA]</scope>
    <source>
        <strain evidence="6 8">145005</strain>
    </source>
</reference>
<dbReference type="GO" id="GO:0005886">
    <property type="term" value="C:plasma membrane"/>
    <property type="evidence" value="ECO:0007669"/>
    <property type="project" value="TreeGrafter"/>
</dbReference>
<dbReference type="PRINTS" id="PR00864">
    <property type="entry name" value="PREPILNPTASE"/>
</dbReference>
<dbReference type="STRING" id="28141.CSK29544_01288"/>
<evidence type="ECO:0000313" key="7">
    <source>
        <dbReference type="Proteomes" id="UP000439917"/>
    </source>
</evidence>
<gene>
    <name evidence="5" type="ORF">FZI38_20325</name>
    <name evidence="6" type="ORF">HRR37_05635</name>
</gene>
<dbReference type="GeneID" id="56732999"/>
<dbReference type="KEGG" id="csj:CSK29544_01288"/>
<sequence>MIAIWISAYMLLNAGLVVKDVRDGLLPDNLTCPLLWIGLSYQLIFAPQHLADAVTGALAGYLSLCFFYWAYRWLRGYEGLGYGDVKFLGALGAWHGWQLLGVLLTIASLLGLAAALIVYYIKGKAPVRKTPLPFGPFLAIAGLVCSGVTFQILTL</sequence>
<dbReference type="InterPro" id="IPR000045">
    <property type="entry name" value="Prepilin_IV_endopep_pep"/>
</dbReference>
<evidence type="ECO:0000313" key="6">
    <source>
        <dbReference type="EMBL" id="NYV41883.1"/>
    </source>
</evidence>
<evidence type="ECO:0000256" key="3">
    <source>
        <dbReference type="SAM" id="Phobius"/>
    </source>
</evidence>
<accession>A0A2S9U7G0</accession>
<feature type="transmembrane region" description="Helical" evidence="3">
    <location>
        <begin position="97"/>
        <end position="121"/>
    </location>
</feature>
<protein>
    <submittedName>
        <fullName evidence="6">Prepilin peptidase</fullName>
    </submittedName>
</protein>
<dbReference type="InterPro" id="IPR014032">
    <property type="entry name" value="Peptidase_A24A_bac"/>
</dbReference>
<dbReference type="Pfam" id="PF01478">
    <property type="entry name" value="Peptidase_A24"/>
    <property type="match status" value="1"/>
</dbReference>
<keyword evidence="3" id="KW-1133">Transmembrane helix</keyword>